<feature type="compositionally biased region" description="Acidic residues" evidence="1">
    <location>
        <begin position="33"/>
        <end position="53"/>
    </location>
</feature>
<feature type="compositionally biased region" description="Polar residues" evidence="1">
    <location>
        <begin position="54"/>
        <end position="69"/>
    </location>
</feature>
<evidence type="ECO:0000313" key="2">
    <source>
        <dbReference type="EMBL" id="AWL07969.1"/>
    </source>
</evidence>
<evidence type="ECO:0000256" key="1">
    <source>
        <dbReference type="SAM" id="MobiDB-lite"/>
    </source>
</evidence>
<reference evidence="3" key="1">
    <citation type="submission" date="2018-05" db="EMBL/GenBank/DDBJ databases">
        <title>Pseudarcicella sp. HME7025 Genome sequencing and assembly.</title>
        <authorList>
            <person name="Kim H."/>
            <person name="Kang H."/>
            <person name="Joh K."/>
        </authorList>
    </citation>
    <scope>NUCLEOTIDE SEQUENCE [LARGE SCALE GENOMIC DNA]</scope>
    <source>
        <strain evidence="3">HME7025</strain>
    </source>
</reference>
<dbReference type="Proteomes" id="UP000245468">
    <property type="component" value="Chromosome"/>
</dbReference>
<accession>A0A2S2DRP0</accession>
<dbReference type="EMBL" id="CP029346">
    <property type="protein sequence ID" value="AWL07969.1"/>
    <property type="molecule type" value="Genomic_DNA"/>
</dbReference>
<feature type="region of interest" description="Disordered" evidence="1">
    <location>
        <begin position="128"/>
        <end position="152"/>
    </location>
</feature>
<dbReference type="KEGG" id="psez:HME7025_00084"/>
<feature type="compositionally biased region" description="Basic and acidic residues" evidence="1">
    <location>
        <begin position="132"/>
        <end position="144"/>
    </location>
</feature>
<protein>
    <submittedName>
        <fullName evidence="2">Uncharacterized protein</fullName>
    </submittedName>
</protein>
<dbReference type="AlphaFoldDB" id="A0A2S2DRP0"/>
<sequence length="152" mass="16417">MFKTLANLFSLADQGDNSSQKEENKNVDGPTPGDEDSTQTTEDANEQEDESTDANESNPAEASLNSVSAEASIVSPERLASLLAAENELKSFGATREQRTAFLAEAKQLHTWHRNLVSLGIKGIKSDASAEGTKKTKYESEVTRQAKQKAGQ</sequence>
<gene>
    <name evidence="2" type="ORF">HME7025_00084</name>
</gene>
<name>A0A2S2DRP0_9BACT</name>
<dbReference type="RefSeq" id="WP_109321748.1">
    <property type="nucleotide sequence ID" value="NZ_CP029346.1"/>
</dbReference>
<proteinExistence type="predicted"/>
<keyword evidence="3" id="KW-1185">Reference proteome</keyword>
<evidence type="ECO:0000313" key="3">
    <source>
        <dbReference type="Proteomes" id="UP000245468"/>
    </source>
</evidence>
<feature type="region of interest" description="Disordered" evidence="1">
    <location>
        <begin position="1"/>
        <end position="71"/>
    </location>
</feature>
<organism evidence="2 3">
    <name type="scientific">Aquirufa nivalisilvae</name>
    <dbReference type="NCBI Taxonomy" id="2516557"/>
    <lineage>
        <taxon>Bacteria</taxon>
        <taxon>Pseudomonadati</taxon>
        <taxon>Bacteroidota</taxon>
        <taxon>Cytophagia</taxon>
        <taxon>Cytophagales</taxon>
        <taxon>Flectobacillaceae</taxon>
        <taxon>Aquirufa</taxon>
    </lineage>
</organism>